<evidence type="ECO:0000313" key="1">
    <source>
        <dbReference type="EMBL" id="MBX54931.1"/>
    </source>
</evidence>
<reference evidence="1" key="1">
    <citation type="submission" date="2018-02" db="EMBL/GenBank/DDBJ databases">
        <title>Rhizophora mucronata_Transcriptome.</title>
        <authorList>
            <person name="Meera S.P."/>
            <person name="Sreeshan A."/>
            <person name="Augustine A."/>
        </authorList>
    </citation>
    <scope>NUCLEOTIDE SEQUENCE</scope>
    <source>
        <tissue evidence="1">Leaf</tissue>
    </source>
</reference>
<name>A0A2P2PJT8_RHIMU</name>
<proteinExistence type="predicted"/>
<dbReference type="EMBL" id="GGEC01074447">
    <property type="protein sequence ID" value="MBX54931.1"/>
    <property type="molecule type" value="Transcribed_RNA"/>
</dbReference>
<dbReference type="AlphaFoldDB" id="A0A2P2PJT8"/>
<protein>
    <submittedName>
        <fullName evidence="1">Uncharacterized protein</fullName>
    </submittedName>
</protein>
<organism evidence="1">
    <name type="scientific">Rhizophora mucronata</name>
    <name type="common">Asiatic mangrove</name>
    <dbReference type="NCBI Taxonomy" id="61149"/>
    <lineage>
        <taxon>Eukaryota</taxon>
        <taxon>Viridiplantae</taxon>
        <taxon>Streptophyta</taxon>
        <taxon>Embryophyta</taxon>
        <taxon>Tracheophyta</taxon>
        <taxon>Spermatophyta</taxon>
        <taxon>Magnoliopsida</taxon>
        <taxon>eudicotyledons</taxon>
        <taxon>Gunneridae</taxon>
        <taxon>Pentapetalae</taxon>
        <taxon>rosids</taxon>
        <taxon>fabids</taxon>
        <taxon>Malpighiales</taxon>
        <taxon>Rhizophoraceae</taxon>
        <taxon>Rhizophora</taxon>
    </lineage>
</organism>
<accession>A0A2P2PJT8</accession>
<sequence length="33" mass="4046">MTRHGDENFCRIMSTLDSTRQFEWQLHFSKQSE</sequence>